<dbReference type="PROSITE" id="PS50931">
    <property type="entry name" value="HTH_LYSR"/>
    <property type="match status" value="1"/>
</dbReference>
<evidence type="ECO:0000313" key="8">
    <source>
        <dbReference type="EMBL" id="MXP22093.1"/>
    </source>
</evidence>
<dbReference type="GO" id="GO:0032993">
    <property type="term" value="C:protein-DNA complex"/>
    <property type="evidence" value="ECO:0007669"/>
    <property type="project" value="TreeGrafter"/>
</dbReference>
<keyword evidence="9" id="KW-1185">Reference proteome</keyword>
<evidence type="ECO:0000256" key="4">
    <source>
        <dbReference type="ARBA" id="ARBA00023159"/>
    </source>
</evidence>
<reference evidence="8 9" key="1">
    <citation type="submission" date="2019-11" db="EMBL/GenBank/DDBJ databases">
        <title>Gordonia sp. nov., a novel actinobacterium isolated from mangrove soil in Hainan.</title>
        <authorList>
            <person name="Huang X."/>
            <person name="Xie Y."/>
            <person name="Chu X."/>
            <person name="Xiao K."/>
        </authorList>
    </citation>
    <scope>NUCLEOTIDE SEQUENCE [LARGE SCALE GENOMIC DNA]</scope>
    <source>
        <strain evidence="8 9">HNM0687</strain>
    </source>
</reference>
<dbReference type="GO" id="GO:0003700">
    <property type="term" value="F:DNA-binding transcription factor activity"/>
    <property type="evidence" value="ECO:0007669"/>
    <property type="project" value="InterPro"/>
</dbReference>
<evidence type="ECO:0000256" key="6">
    <source>
        <dbReference type="SAM" id="MobiDB-lite"/>
    </source>
</evidence>
<dbReference type="Proteomes" id="UP000475545">
    <property type="component" value="Unassembled WGS sequence"/>
</dbReference>
<keyword evidence="5" id="KW-0804">Transcription</keyword>
<dbReference type="CDD" id="cd08414">
    <property type="entry name" value="PBP2_LTTR_aromatics_like"/>
    <property type="match status" value="1"/>
</dbReference>
<evidence type="ECO:0000313" key="9">
    <source>
        <dbReference type="Proteomes" id="UP000475545"/>
    </source>
</evidence>
<dbReference type="SUPFAM" id="SSF53850">
    <property type="entry name" value="Periplasmic binding protein-like II"/>
    <property type="match status" value="1"/>
</dbReference>
<gene>
    <name evidence="8" type="ORF">GIY30_12130</name>
</gene>
<evidence type="ECO:0000256" key="3">
    <source>
        <dbReference type="ARBA" id="ARBA00023125"/>
    </source>
</evidence>
<keyword evidence="3" id="KW-0238">DNA-binding</keyword>
<dbReference type="PRINTS" id="PR00039">
    <property type="entry name" value="HTHLYSR"/>
</dbReference>
<evidence type="ECO:0000256" key="5">
    <source>
        <dbReference type="ARBA" id="ARBA00023163"/>
    </source>
</evidence>
<dbReference type="SUPFAM" id="SSF46785">
    <property type="entry name" value="Winged helix' DNA-binding domain"/>
    <property type="match status" value="1"/>
</dbReference>
<dbReference type="Pfam" id="PF03466">
    <property type="entry name" value="LysR_substrate"/>
    <property type="match status" value="1"/>
</dbReference>
<dbReference type="Gene3D" id="1.10.10.10">
    <property type="entry name" value="Winged helix-like DNA-binding domain superfamily/Winged helix DNA-binding domain"/>
    <property type="match status" value="1"/>
</dbReference>
<feature type="domain" description="HTH lysR-type" evidence="7">
    <location>
        <begin position="22"/>
        <end position="79"/>
    </location>
</feature>
<keyword evidence="2" id="KW-0805">Transcription regulation</keyword>
<dbReference type="InterPro" id="IPR000847">
    <property type="entry name" value="LysR_HTH_N"/>
</dbReference>
<dbReference type="InterPro" id="IPR036388">
    <property type="entry name" value="WH-like_DNA-bd_sf"/>
</dbReference>
<protein>
    <submittedName>
        <fullName evidence="8">LysR family transcriptional regulator</fullName>
    </submittedName>
</protein>
<dbReference type="AlphaFoldDB" id="A0A6L7GRA1"/>
<accession>A0A6L7GRA1</accession>
<keyword evidence="4" id="KW-0010">Activator</keyword>
<comment type="caution">
    <text evidence="8">The sequence shown here is derived from an EMBL/GenBank/DDBJ whole genome shotgun (WGS) entry which is preliminary data.</text>
</comment>
<dbReference type="InterPro" id="IPR005119">
    <property type="entry name" value="LysR_subst-bd"/>
</dbReference>
<dbReference type="InterPro" id="IPR036390">
    <property type="entry name" value="WH_DNA-bd_sf"/>
</dbReference>
<comment type="similarity">
    <text evidence="1">Belongs to the LysR transcriptional regulatory family.</text>
</comment>
<dbReference type="PANTHER" id="PTHR30346">
    <property type="entry name" value="TRANSCRIPTIONAL DUAL REGULATOR HCAR-RELATED"/>
    <property type="match status" value="1"/>
</dbReference>
<proteinExistence type="inferred from homology"/>
<sequence length="360" mass="38714">MRTPARDRIGHGFRRVDKVGGVDLIHLRYFVAVAEEHNFTRAAARLHMATSPLSRRIKDLERELGAALFVRAHHHIELTRAGAALLPRARDVLERADGLADVVREADGTTGRQAVIGIAPEVSAAVRDTFLADLAAAHPDVMPRLLPASTEPLLRDLRAGNVDLALVHGPVGGTEVHTRFLERQPVGVAVGADLIAGGRSSIMLADLTDIPFASINHDSAPDIYRNLDELLDRHGIRKRITLTGDNFAGLAHLVATGQAFTLVGLDNGMANRLFHGEPVRILPIDGLRAAITTVAAWRINRADTERLVADLVSTVEALDLDAARSQVETATGVRQDYAGSDTTRRRMSIGNPSAGVGPVP</sequence>
<feature type="region of interest" description="Disordered" evidence="6">
    <location>
        <begin position="332"/>
        <end position="360"/>
    </location>
</feature>
<dbReference type="FunFam" id="1.10.10.10:FF:000001">
    <property type="entry name" value="LysR family transcriptional regulator"/>
    <property type="match status" value="1"/>
</dbReference>
<evidence type="ECO:0000259" key="7">
    <source>
        <dbReference type="PROSITE" id="PS50931"/>
    </source>
</evidence>
<dbReference type="Gene3D" id="3.40.190.290">
    <property type="match status" value="1"/>
</dbReference>
<evidence type="ECO:0000256" key="1">
    <source>
        <dbReference type="ARBA" id="ARBA00009437"/>
    </source>
</evidence>
<organism evidence="8 9">
    <name type="scientific">Gordonia mangrovi</name>
    <dbReference type="NCBI Taxonomy" id="2665643"/>
    <lineage>
        <taxon>Bacteria</taxon>
        <taxon>Bacillati</taxon>
        <taxon>Actinomycetota</taxon>
        <taxon>Actinomycetes</taxon>
        <taxon>Mycobacteriales</taxon>
        <taxon>Gordoniaceae</taxon>
        <taxon>Gordonia</taxon>
    </lineage>
</organism>
<dbReference type="EMBL" id="WMBR01000003">
    <property type="protein sequence ID" value="MXP22093.1"/>
    <property type="molecule type" value="Genomic_DNA"/>
</dbReference>
<dbReference type="PANTHER" id="PTHR30346:SF0">
    <property type="entry name" value="HCA OPERON TRANSCRIPTIONAL ACTIVATOR HCAR"/>
    <property type="match status" value="1"/>
</dbReference>
<evidence type="ECO:0000256" key="2">
    <source>
        <dbReference type="ARBA" id="ARBA00023015"/>
    </source>
</evidence>
<name>A0A6L7GRA1_9ACTN</name>
<dbReference type="Pfam" id="PF00126">
    <property type="entry name" value="HTH_1"/>
    <property type="match status" value="1"/>
</dbReference>
<dbReference type="GO" id="GO:0003677">
    <property type="term" value="F:DNA binding"/>
    <property type="evidence" value="ECO:0007669"/>
    <property type="project" value="UniProtKB-KW"/>
</dbReference>